<name>A0A444VMA8_9FLAO</name>
<evidence type="ECO:0000313" key="2">
    <source>
        <dbReference type="Proteomes" id="UP000290261"/>
    </source>
</evidence>
<protein>
    <recommendedName>
        <fullName evidence="3">DUF4230 domain-containing protein</fullName>
    </recommendedName>
</protein>
<dbReference type="RefSeq" id="WP_129653407.1">
    <property type="nucleotide sequence ID" value="NZ_ML142908.1"/>
</dbReference>
<comment type="caution">
    <text evidence="1">The sequence shown here is derived from an EMBL/GenBank/DDBJ whole genome shotgun (WGS) entry which is preliminary data.</text>
</comment>
<organism evidence="1 2">
    <name type="scientific">Flagellimonas olearia</name>
    <dbReference type="NCBI Taxonomy" id="552546"/>
    <lineage>
        <taxon>Bacteria</taxon>
        <taxon>Pseudomonadati</taxon>
        <taxon>Bacteroidota</taxon>
        <taxon>Flavobacteriia</taxon>
        <taxon>Flavobacteriales</taxon>
        <taxon>Flavobacteriaceae</taxon>
        <taxon>Flagellimonas</taxon>
    </lineage>
</organism>
<reference evidence="1 2" key="1">
    <citation type="submission" date="2014-04" db="EMBL/GenBank/DDBJ databases">
        <title>Whole genome of Muricauda olearia.</title>
        <authorList>
            <person name="Zhang X.-H."/>
            <person name="Tang K."/>
        </authorList>
    </citation>
    <scope>NUCLEOTIDE SEQUENCE [LARGE SCALE GENOMIC DNA]</scope>
    <source>
        <strain evidence="1 2">Th120</strain>
    </source>
</reference>
<dbReference type="Pfam" id="PF14014">
    <property type="entry name" value="DUF4230"/>
    <property type="match status" value="1"/>
</dbReference>
<keyword evidence="2" id="KW-1185">Reference proteome</keyword>
<sequence>MKKILIGAVIALASVLIYKSCADERERKTVLQEHSMLIQQELKNVSKLIVTEGHFVEVYNYKDSRELFGSLVTANKKALVVVNAEVTIGYDLSKIGYEMDEASKTIRITEIPQPEVKINPDFEYYDVTADYFNPFNAQDYNAIKRNVNVSLSKKVEASSLRKNAENRLLSELSRIYVLTNSLGWTLVYGDEGVDSPEKLIDLQKTVVD</sequence>
<gene>
    <name evidence="1" type="ORF">DN53_08105</name>
</gene>
<dbReference type="InterPro" id="IPR025324">
    <property type="entry name" value="DUF4230"/>
</dbReference>
<accession>A0A444VMA8</accession>
<proteinExistence type="predicted"/>
<evidence type="ECO:0008006" key="3">
    <source>
        <dbReference type="Google" id="ProtNLM"/>
    </source>
</evidence>
<dbReference type="AlphaFoldDB" id="A0A444VMA8"/>
<dbReference type="EMBL" id="JJMP01000003">
    <property type="protein sequence ID" value="RYC51842.1"/>
    <property type="molecule type" value="Genomic_DNA"/>
</dbReference>
<evidence type="ECO:0000313" key="1">
    <source>
        <dbReference type="EMBL" id="RYC51842.1"/>
    </source>
</evidence>
<dbReference type="Proteomes" id="UP000290261">
    <property type="component" value="Unassembled WGS sequence"/>
</dbReference>